<dbReference type="PaxDb" id="39947-A0A0P0WWU8"/>
<dbReference type="Proteomes" id="UP000059680">
    <property type="component" value="Chromosome 6"/>
</dbReference>
<reference evidence="2 3" key="2">
    <citation type="journal article" date="2013" name="Plant Cell Physiol.">
        <title>Rice Annotation Project Database (RAP-DB): an integrative and interactive database for rice genomics.</title>
        <authorList>
            <person name="Sakai H."/>
            <person name="Lee S.S."/>
            <person name="Tanaka T."/>
            <person name="Numa H."/>
            <person name="Kim J."/>
            <person name="Kawahara Y."/>
            <person name="Wakimoto H."/>
            <person name="Yang C.C."/>
            <person name="Iwamoto M."/>
            <person name="Abe T."/>
            <person name="Yamada Y."/>
            <person name="Muto A."/>
            <person name="Inokuchi H."/>
            <person name="Ikemura T."/>
            <person name="Matsumoto T."/>
            <person name="Sasaki T."/>
            <person name="Itoh T."/>
        </authorList>
    </citation>
    <scope>NUCLEOTIDE SEQUENCE [LARGE SCALE GENOMIC DNA]</scope>
    <source>
        <strain evidence="3">cv. Nipponbare</strain>
    </source>
</reference>
<feature type="region of interest" description="Disordered" evidence="1">
    <location>
        <begin position="108"/>
        <end position="205"/>
    </location>
</feature>
<organism evidence="2 3">
    <name type="scientific">Oryza sativa subsp. japonica</name>
    <name type="common">Rice</name>
    <dbReference type="NCBI Taxonomy" id="39947"/>
    <lineage>
        <taxon>Eukaryota</taxon>
        <taxon>Viridiplantae</taxon>
        <taxon>Streptophyta</taxon>
        <taxon>Embryophyta</taxon>
        <taxon>Tracheophyta</taxon>
        <taxon>Spermatophyta</taxon>
        <taxon>Magnoliopsida</taxon>
        <taxon>Liliopsida</taxon>
        <taxon>Poales</taxon>
        <taxon>Poaceae</taxon>
        <taxon>BOP clade</taxon>
        <taxon>Oryzoideae</taxon>
        <taxon>Oryzeae</taxon>
        <taxon>Oryzinae</taxon>
        <taxon>Oryza</taxon>
        <taxon>Oryza sativa</taxon>
    </lineage>
</organism>
<accession>A0A0P0WWU8</accession>
<feature type="compositionally biased region" description="Basic residues" evidence="1">
    <location>
        <begin position="148"/>
        <end position="157"/>
    </location>
</feature>
<feature type="compositionally biased region" description="Basic residues" evidence="1">
    <location>
        <begin position="126"/>
        <end position="139"/>
    </location>
</feature>
<reference evidence="2 3" key="3">
    <citation type="journal article" date="2013" name="Rice">
        <title>Improvement of the Oryza sativa Nipponbare reference genome using next generation sequence and optical map data.</title>
        <authorList>
            <person name="Kawahara Y."/>
            <person name="de la Bastide M."/>
            <person name="Hamilton J.P."/>
            <person name="Kanamori H."/>
            <person name="McCombie W.R."/>
            <person name="Ouyang S."/>
            <person name="Schwartz D.C."/>
            <person name="Tanaka T."/>
            <person name="Wu J."/>
            <person name="Zhou S."/>
            <person name="Childs K.L."/>
            <person name="Davidson R.M."/>
            <person name="Lin H."/>
            <person name="Quesada-Ocampo L."/>
            <person name="Vaillancourt B."/>
            <person name="Sakai H."/>
            <person name="Lee S.S."/>
            <person name="Kim J."/>
            <person name="Numa H."/>
            <person name="Itoh T."/>
            <person name="Buell C.R."/>
            <person name="Matsumoto T."/>
        </authorList>
    </citation>
    <scope>NUCLEOTIDE SEQUENCE [LARGE SCALE GENOMIC DNA]</scope>
    <source>
        <strain evidence="3">cv. Nipponbare</strain>
    </source>
</reference>
<gene>
    <name evidence="2" type="ordered locus">Os06g0488125</name>
    <name evidence="2" type="ORF">OSNPB_060488125</name>
</gene>
<dbReference type="InParanoid" id="A0A0P0WWU8"/>
<evidence type="ECO:0000256" key="1">
    <source>
        <dbReference type="SAM" id="MobiDB-lite"/>
    </source>
</evidence>
<proteinExistence type="predicted"/>
<protein>
    <submittedName>
        <fullName evidence="2">Os06g0488125 protein</fullName>
    </submittedName>
</protein>
<name>A0A0P0WWU8_ORYSJ</name>
<reference evidence="3" key="1">
    <citation type="journal article" date="2005" name="Nature">
        <title>The map-based sequence of the rice genome.</title>
        <authorList>
            <consortium name="International rice genome sequencing project (IRGSP)"/>
            <person name="Matsumoto T."/>
            <person name="Wu J."/>
            <person name="Kanamori H."/>
            <person name="Katayose Y."/>
            <person name="Fujisawa M."/>
            <person name="Namiki N."/>
            <person name="Mizuno H."/>
            <person name="Yamamoto K."/>
            <person name="Antonio B.A."/>
            <person name="Baba T."/>
            <person name="Sakata K."/>
            <person name="Nagamura Y."/>
            <person name="Aoki H."/>
            <person name="Arikawa K."/>
            <person name="Arita K."/>
            <person name="Bito T."/>
            <person name="Chiden Y."/>
            <person name="Fujitsuka N."/>
            <person name="Fukunaka R."/>
            <person name="Hamada M."/>
            <person name="Harada C."/>
            <person name="Hayashi A."/>
            <person name="Hijishita S."/>
            <person name="Honda M."/>
            <person name="Hosokawa S."/>
            <person name="Ichikawa Y."/>
            <person name="Idonuma A."/>
            <person name="Iijima M."/>
            <person name="Ikeda M."/>
            <person name="Ikeno M."/>
            <person name="Ito K."/>
            <person name="Ito S."/>
            <person name="Ito T."/>
            <person name="Ito Y."/>
            <person name="Ito Y."/>
            <person name="Iwabuchi A."/>
            <person name="Kamiya K."/>
            <person name="Karasawa W."/>
            <person name="Kurita K."/>
            <person name="Katagiri S."/>
            <person name="Kikuta A."/>
            <person name="Kobayashi H."/>
            <person name="Kobayashi N."/>
            <person name="Machita K."/>
            <person name="Maehara T."/>
            <person name="Masukawa M."/>
            <person name="Mizubayashi T."/>
            <person name="Mukai Y."/>
            <person name="Nagasaki H."/>
            <person name="Nagata Y."/>
            <person name="Naito S."/>
            <person name="Nakashima M."/>
            <person name="Nakama Y."/>
            <person name="Nakamichi Y."/>
            <person name="Nakamura M."/>
            <person name="Meguro A."/>
            <person name="Negishi M."/>
            <person name="Ohta I."/>
            <person name="Ohta T."/>
            <person name="Okamoto M."/>
            <person name="Ono N."/>
            <person name="Saji S."/>
            <person name="Sakaguchi M."/>
            <person name="Sakai K."/>
            <person name="Shibata M."/>
            <person name="Shimokawa T."/>
            <person name="Song J."/>
            <person name="Takazaki Y."/>
            <person name="Terasawa K."/>
            <person name="Tsugane M."/>
            <person name="Tsuji K."/>
            <person name="Ueda S."/>
            <person name="Waki K."/>
            <person name="Yamagata H."/>
            <person name="Yamamoto M."/>
            <person name="Yamamoto S."/>
            <person name="Yamane H."/>
            <person name="Yoshiki S."/>
            <person name="Yoshihara R."/>
            <person name="Yukawa K."/>
            <person name="Zhong H."/>
            <person name="Yano M."/>
            <person name="Yuan Q."/>
            <person name="Ouyang S."/>
            <person name="Liu J."/>
            <person name="Jones K.M."/>
            <person name="Gansberger K."/>
            <person name="Moffat K."/>
            <person name="Hill J."/>
            <person name="Bera J."/>
            <person name="Fadrosh D."/>
            <person name="Jin S."/>
            <person name="Johri S."/>
            <person name="Kim M."/>
            <person name="Overton L."/>
            <person name="Reardon M."/>
            <person name="Tsitrin T."/>
            <person name="Vuong H."/>
            <person name="Weaver B."/>
            <person name="Ciecko A."/>
            <person name="Tallon L."/>
            <person name="Jackson J."/>
            <person name="Pai G."/>
            <person name="Aken S.V."/>
            <person name="Utterback T."/>
            <person name="Reidmuller S."/>
            <person name="Feldblyum T."/>
            <person name="Hsiao J."/>
            <person name="Zismann V."/>
            <person name="Iobst S."/>
            <person name="de Vazeille A.R."/>
            <person name="Buell C.R."/>
            <person name="Ying K."/>
            <person name="Li Y."/>
            <person name="Lu T."/>
            <person name="Huang Y."/>
            <person name="Zhao Q."/>
            <person name="Feng Q."/>
            <person name="Zhang L."/>
            <person name="Zhu J."/>
            <person name="Weng Q."/>
            <person name="Mu J."/>
            <person name="Lu Y."/>
            <person name="Fan D."/>
            <person name="Liu Y."/>
            <person name="Guan J."/>
            <person name="Zhang Y."/>
            <person name="Yu S."/>
            <person name="Liu X."/>
            <person name="Zhang Y."/>
            <person name="Hong G."/>
            <person name="Han B."/>
            <person name="Choisne N."/>
            <person name="Demange N."/>
            <person name="Orjeda G."/>
            <person name="Samain S."/>
            <person name="Cattolico L."/>
            <person name="Pelletier E."/>
            <person name="Couloux A."/>
            <person name="Segurens B."/>
            <person name="Wincker P."/>
            <person name="D'Hont A."/>
            <person name="Scarpelli C."/>
            <person name="Weissenbach J."/>
            <person name="Salanoubat M."/>
            <person name="Quetier F."/>
            <person name="Yu Y."/>
            <person name="Kim H.R."/>
            <person name="Rambo T."/>
            <person name="Currie J."/>
            <person name="Collura K."/>
            <person name="Luo M."/>
            <person name="Yang T."/>
            <person name="Ammiraju J.S.S."/>
            <person name="Engler F."/>
            <person name="Soderlund C."/>
            <person name="Wing R.A."/>
            <person name="Palmer L.E."/>
            <person name="de la Bastide M."/>
            <person name="Spiegel L."/>
            <person name="Nascimento L."/>
            <person name="Zutavern T."/>
            <person name="O'Shaughnessy A."/>
            <person name="Dike S."/>
            <person name="Dedhia N."/>
            <person name="Preston R."/>
            <person name="Balija V."/>
            <person name="McCombie W.R."/>
            <person name="Chow T."/>
            <person name="Chen H."/>
            <person name="Chung M."/>
            <person name="Chen C."/>
            <person name="Shaw J."/>
            <person name="Wu H."/>
            <person name="Hsiao K."/>
            <person name="Chao Y."/>
            <person name="Chu M."/>
            <person name="Cheng C."/>
            <person name="Hour A."/>
            <person name="Lee P."/>
            <person name="Lin S."/>
            <person name="Lin Y."/>
            <person name="Liou J."/>
            <person name="Liu S."/>
            <person name="Hsing Y."/>
            <person name="Raghuvanshi S."/>
            <person name="Mohanty A."/>
            <person name="Bharti A.K."/>
            <person name="Gaur A."/>
            <person name="Gupta V."/>
            <person name="Kumar D."/>
            <person name="Ravi V."/>
            <person name="Vij S."/>
            <person name="Kapur A."/>
            <person name="Khurana P."/>
            <person name="Khurana P."/>
            <person name="Khurana J.P."/>
            <person name="Tyagi A.K."/>
            <person name="Gaikwad K."/>
            <person name="Singh A."/>
            <person name="Dalal V."/>
            <person name="Srivastava S."/>
            <person name="Dixit A."/>
            <person name="Pal A.K."/>
            <person name="Ghazi I.A."/>
            <person name="Yadav M."/>
            <person name="Pandit A."/>
            <person name="Bhargava A."/>
            <person name="Sureshbabu K."/>
            <person name="Batra K."/>
            <person name="Sharma T.R."/>
            <person name="Mohapatra T."/>
            <person name="Singh N.K."/>
            <person name="Messing J."/>
            <person name="Nelson A.B."/>
            <person name="Fuks G."/>
            <person name="Kavchok S."/>
            <person name="Keizer G."/>
            <person name="Linton E."/>
            <person name="Llaca V."/>
            <person name="Song R."/>
            <person name="Tanyolac B."/>
            <person name="Young S."/>
            <person name="Ho-Il K."/>
            <person name="Hahn J.H."/>
            <person name="Sangsakoo G."/>
            <person name="Vanavichit A."/>
            <person name="de Mattos Luiz.A.T."/>
            <person name="Zimmer P.D."/>
            <person name="Malone G."/>
            <person name="Dellagostin O."/>
            <person name="de Oliveira A.C."/>
            <person name="Bevan M."/>
            <person name="Bancroft I."/>
            <person name="Minx P."/>
            <person name="Cordum H."/>
            <person name="Wilson R."/>
            <person name="Cheng Z."/>
            <person name="Jin W."/>
            <person name="Jiang J."/>
            <person name="Leong S.A."/>
            <person name="Iwama H."/>
            <person name="Gojobori T."/>
            <person name="Itoh T."/>
            <person name="Niimura Y."/>
            <person name="Fujii Y."/>
            <person name="Habara T."/>
            <person name="Sakai H."/>
            <person name="Sato Y."/>
            <person name="Wilson G."/>
            <person name="Kumar K."/>
            <person name="McCouch S."/>
            <person name="Juretic N."/>
            <person name="Hoen D."/>
            <person name="Wright S."/>
            <person name="Bruskiewich R."/>
            <person name="Bureau T."/>
            <person name="Miyao A."/>
            <person name="Hirochika H."/>
            <person name="Nishikawa T."/>
            <person name="Kadowaki K."/>
            <person name="Sugiura M."/>
            <person name="Burr B."/>
            <person name="Sasaki T."/>
        </authorList>
    </citation>
    <scope>NUCLEOTIDE SEQUENCE [LARGE SCALE GENOMIC DNA]</scope>
    <source>
        <strain evidence="3">cv. Nipponbare</strain>
    </source>
</reference>
<dbReference type="Gramene" id="Os06t0488125-00">
    <property type="protein sequence ID" value="Os06t0488125-00"/>
    <property type="gene ID" value="Os06g0488125"/>
</dbReference>
<dbReference type="EMBL" id="AP014962">
    <property type="protein sequence ID" value="BAS97845.1"/>
    <property type="molecule type" value="Genomic_DNA"/>
</dbReference>
<sequence>MEVVVQRVVGDEVVDEEAVVLGDAVADEGDEVAVVDAADDLHLRLELPLPLPAAALELLHRHRLAVRERPLEHAPEPALPEELVAREPRRDVVQLVERERLGVPHAQLARRRHAPRRPAPLAPRAVVRRLHRPRRRRRPQERGLAGHVLRRVRRHREARVVPLGLPPPPPLRQAGEHAGEAQEGDHDHDHHGRGGSGAQPAADGRCRHARAAARFSRRARRGRCARPGRRRWRGRGVHRRMPWWWRRRRRRVGGGRSRRRCDGWRSRA</sequence>
<evidence type="ECO:0000313" key="2">
    <source>
        <dbReference type="EMBL" id="BAS97845.1"/>
    </source>
</evidence>
<dbReference type="AlphaFoldDB" id="A0A0P0WWU8"/>
<keyword evidence="3" id="KW-1185">Reference proteome</keyword>
<evidence type="ECO:0000313" key="3">
    <source>
        <dbReference type="Proteomes" id="UP000059680"/>
    </source>
</evidence>
<feature type="compositionally biased region" description="Basic and acidic residues" evidence="1">
    <location>
        <begin position="174"/>
        <end position="192"/>
    </location>
</feature>